<dbReference type="EMBL" id="JAGSOG010000227">
    <property type="protein sequence ID" value="MBR7837754.1"/>
    <property type="molecule type" value="Genomic_DNA"/>
</dbReference>
<evidence type="ECO:0000313" key="2">
    <source>
        <dbReference type="EMBL" id="MBR7837754.1"/>
    </source>
</evidence>
<evidence type="ECO:0000313" key="3">
    <source>
        <dbReference type="Proteomes" id="UP000675781"/>
    </source>
</evidence>
<dbReference type="InterPro" id="IPR057746">
    <property type="entry name" value="CpnT-like_N"/>
</dbReference>
<gene>
    <name evidence="2" type="ORF">KDL01_31040</name>
</gene>
<dbReference type="Pfam" id="PF25547">
    <property type="entry name" value="WXG100_2"/>
    <property type="match status" value="1"/>
</dbReference>
<dbReference type="Proteomes" id="UP000675781">
    <property type="component" value="Unassembled WGS sequence"/>
</dbReference>
<dbReference type="AlphaFoldDB" id="A0A941F064"/>
<keyword evidence="3" id="KW-1185">Reference proteome</keyword>
<feature type="domain" description="Outer membrane channel protein CpnT-like N-terminal" evidence="1">
    <location>
        <begin position="17"/>
        <end position="137"/>
    </location>
</feature>
<protein>
    <recommendedName>
        <fullName evidence="1">Outer membrane channel protein CpnT-like N-terminal domain-containing protein</fullName>
    </recommendedName>
</protein>
<comment type="caution">
    <text evidence="2">The sequence shown here is derived from an EMBL/GenBank/DDBJ whole genome shotgun (WGS) entry which is preliminary data.</text>
</comment>
<name>A0A941F064_9ACTN</name>
<evidence type="ECO:0000259" key="1">
    <source>
        <dbReference type="Pfam" id="PF25547"/>
    </source>
</evidence>
<reference evidence="2" key="1">
    <citation type="submission" date="2021-04" db="EMBL/GenBank/DDBJ databases">
        <title>Genome based classification of Actinospica acidithermotolerans sp. nov., an actinobacterium isolated from an Indonesian hot spring.</title>
        <authorList>
            <person name="Kusuma A.B."/>
            <person name="Putra K.E."/>
            <person name="Nafisah S."/>
            <person name="Loh J."/>
            <person name="Nouioui I."/>
            <person name="Goodfellow M."/>
        </authorList>
    </citation>
    <scope>NUCLEOTIDE SEQUENCE</scope>
    <source>
        <strain evidence="2">CSCA 57</strain>
    </source>
</reference>
<dbReference type="RefSeq" id="WP_212532221.1">
    <property type="nucleotide sequence ID" value="NZ_JAGSOG010000227.1"/>
</dbReference>
<accession>A0A941F064</accession>
<proteinExistence type="predicted"/>
<organism evidence="2 3">
    <name type="scientific">Actinospica durhamensis</name>
    <dbReference type="NCBI Taxonomy" id="1508375"/>
    <lineage>
        <taxon>Bacteria</taxon>
        <taxon>Bacillati</taxon>
        <taxon>Actinomycetota</taxon>
        <taxon>Actinomycetes</taxon>
        <taxon>Catenulisporales</taxon>
        <taxon>Actinospicaceae</taxon>
        <taxon>Actinospica</taxon>
    </lineage>
</organism>
<sequence>MAIDDLPMPVVTFLNVIGIEWPYLNEDSLHQFAQITREFGQAVEQTHEDATTAVSNIAQAYQGGSTQAMSSGWAHLSATHVKEVTAACSVLADALDAWAVYVVVQKGEALAQIVELAVGYAAAIAAAPETFGASLAALPGLEEIGEALGNSLIQDLQNYVVGKVIEAASKPLVAKVESMLQGLDWSNAPGGVDPLGSGGIQLDTEALEQHVSTLQQHAQTMRSHAATFHSQADAIEF</sequence>